<evidence type="ECO:0000313" key="3">
    <source>
        <dbReference type="Proteomes" id="UP000503011"/>
    </source>
</evidence>
<feature type="transmembrane region" description="Helical" evidence="1">
    <location>
        <begin position="27"/>
        <end position="52"/>
    </location>
</feature>
<sequence length="56" mass="5444">MSSFLPVVLFAVAGVLAGGAWSMHKQGAARAAVGLVAVLAALAAGGGLLWLIPGEV</sequence>
<dbReference type="RefSeq" id="WP_173159788.1">
    <property type="nucleotide sequence ID" value="NZ_AP022871.1"/>
</dbReference>
<keyword evidence="1" id="KW-1133">Transmembrane helix</keyword>
<dbReference type="KEGG" id="psuu:Psuf_057070"/>
<protein>
    <submittedName>
        <fullName evidence="2">Uncharacterized protein</fullName>
    </submittedName>
</protein>
<name>A0A6F8YQN1_9ACTN</name>
<keyword evidence="3" id="KW-1185">Reference proteome</keyword>
<keyword evidence="1" id="KW-0812">Transmembrane</keyword>
<reference evidence="2 3" key="2">
    <citation type="submission" date="2020-03" db="EMBL/GenBank/DDBJ databases">
        <authorList>
            <person name="Ichikawa N."/>
            <person name="Kimura A."/>
            <person name="Kitahashi Y."/>
            <person name="Uohara A."/>
        </authorList>
    </citation>
    <scope>NUCLEOTIDE SEQUENCE [LARGE SCALE GENOMIC DNA]</scope>
    <source>
        <strain evidence="2 3">NBRC 105367</strain>
    </source>
</reference>
<accession>A0A6F8YQN1</accession>
<evidence type="ECO:0000313" key="2">
    <source>
        <dbReference type="EMBL" id="BCB88394.1"/>
    </source>
</evidence>
<gene>
    <name evidence="2" type="ORF">Psuf_057070</name>
</gene>
<dbReference type="AlphaFoldDB" id="A0A6F8YQN1"/>
<dbReference type="Proteomes" id="UP000503011">
    <property type="component" value="Chromosome"/>
</dbReference>
<proteinExistence type="predicted"/>
<organism evidence="2 3">
    <name type="scientific">Phytohabitans suffuscus</name>
    <dbReference type="NCBI Taxonomy" id="624315"/>
    <lineage>
        <taxon>Bacteria</taxon>
        <taxon>Bacillati</taxon>
        <taxon>Actinomycetota</taxon>
        <taxon>Actinomycetes</taxon>
        <taxon>Micromonosporales</taxon>
        <taxon>Micromonosporaceae</taxon>
    </lineage>
</organism>
<reference evidence="2 3" key="1">
    <citation type="submission" date="2020-03" db="EMBL/GenBank/DDBJ databases">
        <title>Whole genome shotgun sequence of Phytohabitans suffuscus NBRC 105367.</title>
        <authorList>
            <person name="Komaki H."/>
            <person name="Tamura T."/>
        </authorList>
    </citation>
    <scope>NUCLEOTIDE SEQUENCE [LARGE SCALE GENOMIC DNA]</scope>
    <source>
        <strain evidence="2 3">NBRC 105367</strain>
    </source>
</reference>
<keyword evidence="1" id="KW-0472">Membrane</keyword>
<evidence type="ECO:0000256" key="1">
    <source>
        <dbReference type="SAM" id="Phobius"/>
    </source>
</evidence>
<dbReference type="EMBL" id="AP022871">
    <property type="protein sequence ID" value="BCB88394.1"/>
    <property type="molecule type" value="Genomic_DNA"/>
</dbReference>